<dbReference type="EMBL" id="CAFBPY010000012">
    <property type="protein sequence ID" value="CAB5034313.1"/>
    <property type="molecule type" value="Genomic_DNA"/>
</dbReference>
<dbReference type="PANTHER" id="PTHR30413:SF10">
    <property type="entry name" value="CAPSULE POLYSACCHARIDE EXPORT INNER-MEMBRANE PROTEIN CTRC"/>
    <property type="match status" value="1"/>
</dbReference>
<evidence type="ECO:0000313" key="15">
    <source>
        <dbReference type="EMBL" id="CAB4860614.1"/>
    </source>
</evidence>
<evidence type="ECO:0000256" key="7">
    <source>
        <dbReference type="ARBA" id="ARBA00022989"/>
    </source>
</evidence>
<evidence type="ECO:0000256" key="4">
    <source>
        <dbReference type="ARBA" id="ARBA00022597"/>
    </source>
</evidence>
<dbReference type="PRINTS" id="PR00164">
    <property type="entry name" value="ABC2TRNSPORT"/>
</dbReference>
<evidence type="ECO:0000259" key="10">
    <source>
        <dbReference type="PROSITE" id="PS51012"/>
    </source>
</evidence>
<dbReference type="EMBL" id="CAEZZS010000036">
    <property type="protein sequence ID" value="CAB4778742.1"/>
    <property type="molecule type" value="Genomic_DNA"/>
</dbReference>
<gene>
    <name evidence="11" type="ORF">UFOPK1811_00529</name>
    <name evidence="12" type="ORF">UFOPK2360_00066</name>
    <name evidence="13" type="ORF">UFOPK2659_00092</name>
    <name evidence="14" type="ORF">UFOPK2922_00859</name>
    <name evidence="15" type="ORF">UFOPK3306_00398</name>
    <name evidence="16" type="ORF">UFOPK4209_00147</name>
</gene>
<evidence type="ECO:0000313" key="11">
    <source>
        <dbReference type="EMBL" id="CAB4596960.1"/>
    </source>
</evidence>
<keyword evidence="4" id="KW-0762">Sugar transport</keyword>
<dbReference type="PANTHER" id="PTHR30413">
    <property type="entry name" value="INNER MEMBRANE TRANSPORT PERMEASE"/>
    <property type="match status" value="1"/>
</dbReference>
<dbReference type="EMBL" id="CAEZXH010000002">
    <property type="protein sequence ID" value="CAB4674439.1"/>
    <property type="molecule type" value="Genomic_DNA"/>
</dbReference>
<keyword evidence="5 9" id="KW-0812">Transmembrane</keyword>
<feature type="domain" description="ABC transmembrane type-2" evidence="10">
    <location>
        <begin position="48"/>
        <end position="266"/>
    </location>
</feature>
<dbReference type="EMBL" id="CAFBLI010000020">
    <property type="protein sequence ID" value="CAB4860614.1"/>
    <property type="molecule type" value="Genomic_DNA"/>
</dbReference>
<dbReference type="EMBL" id="CAEZUJ010000014">
    <property type="protein sequence ID" value="CAB4596960.1"/>
    <property type="molecule type" value="Genomic_DNA"/>
</dbReference>
<evidence type="ECO:0000256" key="3">
    <source>
        <dbReference type="ARBA" id="ARBA00022475"/>
    </source>
</evidence>
<proteinExistence type="predicted"/>
<dbReference type="GO" id="GO:0140359">
    <property type="term" value="F:ABC-type transporter activity"/>
    <property type="evidence" value="ECO:0007669"/>
    <property type="project" value="InterPro"/>
</dbReference>
<feature type="transmembrane region" description="Helical" evidence="9">
    <location>
        <begin position="51"/>
        <end position="73"/>
    </location>
</feature>
<evidence type="ECO:0000313" key="12">
    <source>
        <dbReference type="EMBL" id="CAB4674439.1"/>
    </source>
</evidence>
<evidence type="ECO:0000256" key="2">
    <source>
        <dbReference type="ARBA" id="ARBA00022448"/>
    </source>
</evidence>
<feature type="transmembrane region" description="Helical" evidence="9">
    <location>
        <begin position="155"/>
        <end position="183"/>
    </location>
</feature>
<accession>A0A6J6QPG2</accession>
<keyword evidence="8 9" id="KW-0472">Membrane</keyword>
<keyword evidence="7 9" id="KW-1133">Transmembrane helix</keyword>
<protein>
    <submittedName>
        <fullName evidence="13">Unannotated protein</fullName>
    </submittedName>
</protein>
<keyword evidence="6" id="KW-0972">Capsule biogenesis/degradation</keyword>
<keyword evidence="3" id="KW-1003">Cell membrane</keyword>
<dbReference type="InterPro" id="IPR047817">
    <property type="entry name" value="ABC2_TM_bact-type"/>
</dbReference>
<comment type="subcellular location">
    <subcellularLocation>
        <location evidence="1">Cell membrane</location>
        <topology evidence="1">Multi-pass membrane protein</topology>
    </subcellularLocation>
</comment>
<keyword evidence="2" id="KW-0813">Transport</keyword>
<dbReference type="AlphaFoldDB" id="A0A6J6QPG2"/>
<feature type="transmembrane region" description="Helical" evidence="9">
    <location>
        <begin position="80"/>
        <end position="99"/>
    </location>
</feature>
<evidence type="ECO:0000256" key="6">
    <source>
        <dbReference type="ARBA" id="ARBA00022903"/>
    </source>
</evidence>
<dbReference type="EMBL" id="CAEZYJ010000005">
    <property type="protein sequence ID" value="CAB4710925.1"/>
    <property type="molecule type" value="Genomic_DNA"/>
</dbReference>
<organism evidence="13">
    <name type="scientific">freshwater metagenome</name>
    <dbReference type="NCBI Taxonomy" id="449393"/>
    <lineage>
        <taxon>unclassified sequences</taxon>
        <taxon>metagenomes</taxon>
        <taxon>ecological metagenomes</taxon>
    </lineage>
</organism>
<feature type="transmembrane region" description="Helical" evidence="9">
    <location>
        <begin position="245"/>
        <end position="264"/>
    </location>
</feature>
<reference evidence="13" key="1">
    <citation type="submission" date="2020-05" db="EMBL/GenBank/DDBJ databases">
        <authorList>
            <person name="Chiriac C."/>
            <person name="Salcher M."/>
            <person name="Ghai R."/>
            <person name="Kavagutti S V."/>
        </authorList>
    </citation>
    <scope>NUCLEOTIDE SEQUENCE</scope>
</reference>
<evidence type="ECO:0000313" key="14">
    <source>
        <dbReference type="EMBL" id="CAB4778742.1"/>
    </source>
</evidence>
<evidence type="ECO:0000256" key="1">
    <source>
        <dbReference type="ARBA" id="ARBA00004651"/>
    </source>
</evidence>
<sequence length="274" mass="31203">MGKVQIYEPFKGGLPPVIPYFSDVWRRREFISAYSRSELRAQNFGSVFGQLWLILNPLFLAFVYFLLIIVLGGNTDSERFAHLTAGLFLFYFITNSMMAGSKSITSGGKLVLNSAFPRLILPISATVISFFKFLPTFFVLGFIHLILGLPIGPELFYLVPVLFASIIFALAIAILTSILNVYFRDTRNFLPYFTRAWLYLSPVLYSVEQLKPALKPISYLNPLYTFIGSWTEILINGAAPSLANFITMFSWAFALLLIAVFMFMRREREFALRI</sequence>
<dbReference type="PROSITE" id="PS51012">
    <property type="entry name" value="ABC_TM2"/>
    <property type="match status" value="1"/>
</dbReference>
<feature type="transmembrane region" description="Helical" evidence="9">
    <location>
        <begin position="119"/>
        <end position="143"/>
    </location>
</feature>
<evidence type="ECO:0000313" key="13">
    <source>
        <dbReference type="EMBL" id="CAB4710925.1"/>
    </source>
</evidence>
<dbReference type="GO" id="GO:0015920">
    <property type="term" value="P:lipopolysaccharide transport"/>
    <property type="evidence" value="ECO:0007669"/>
    <property type="project" value="TreeGrafter"/>
</dbReference>
<evidence type="ECO:0000256" key="5">
    <source>
        <dbReference type="ARBA" id="ARBA00022692"/>
    </source>
</evidence>
<evidence type="ECO:0000256" key="8">
    <source>
        <dbReference type="ARBA" id="ARBA00023136"/>
    </source>
</evidence>
<dbReference type="InterPro" id="IPR013525">
    <property type="entry name" value="ABC2_TM"/>
</dbReference>
<name>A0A6J6QPG2_9ZZZZ</name>
<dbReference type="GO" id="GO:0043190">
    <property type="term" value="C:ATP-binding cassette (ABC) transporter complex"/>
    <property type="evidence" value="ECO:0007669"/>
    <property type="project" value="InterPro"/>
</dbReference>
<evidence type="ECO:0000256" key="9">
    <source>
        <dbReference type="SAM" id="Phobius"/>
    </source>
</evidence>
<evidence type="ECO:0000313" key="16">
    <source>
        <dbReference type="EMBL" id="CAB5034313.1"/>
    </source>
</evidence>
<dbReference type="InterPro" id="IPR000412">
    <property type="entry name" value="ABC_2_transport"/>
</dbReference>
<dbReference type="Pfam" id="PF01061">
    <property type="entry name" value="ABC2_membrane"/>
    <property type="match status" value="1"/>
</dbReference>